<sequence length="236" mass="27722">MKTKKILQFLSDITANNNREWYKEHQEEYMEARQSFEDGVAKAIAAISVLDHSVAHLTVKDCTYRFYRDTRFSPDKSPYKRHFGAYISAHGKKNLHAGYYLHLQPNRCLLAVGAYWLPTNILTAMRNEIMGNIDEWRERVENERFVKCFGYAGEGVWSDDHIDPKGFGLAHLKTSPRDFPADYEFIQYLRMKDYCAWQVVPDDFFEGDAWPKQMVRLFEVAKPMMDFTNSVIDDYE</sequence>
<dbReference type="PIRSF" id="PIRSF028451">
    <property type="entry name" value="UCP028451"/>
    <property type="match status" value="1"/>
</dbReference>
<dbReference type="InterPro" id="IPR015996">
    <property type="entry name" value="UCP028451"/>
</dbReference>
<proteinExistence type="predicted"/>
<reference evidence="1 2" key="1">
    <citation type="submission" date="2018-05" db="EMBL/GenBank/DDBJ databases">
        <title>Genomic Encyclopedia of Type Strains, Phase IV (KMG-IV): sequencing the most valuable type-strain genomes for metagenomic binning, comparative biology and taxonomic classification.</title>
        <authorList>
            <person name="Goeker M."/>
        </authorList>
    </citation>
    <scope>NUCLEOTIDE SEQUENCE [LARGE SCALE GENOMIC DNA]</scope>
    <source>
        <strain evidence="1 2">DSM 100333</strain>
    </source>
</reference>
<dbReference type="EMBL" id="QENY01000009">
    <property type="protein sequence ID" value="PVX53749.1"/>
    <property type="molecule type" value="Genomic_DNA"/>
</dbReference>
<dbReference type="NCBIfam" id="TIGR02453">
    <property type="entry name" value="TIGR02453 family protein"/>
    <property type="match status" value="1"/>
</dbReference>
<name>A0A2U0U824_9BACT</name>
<evidence type="ECO:0000313" key="1">
    <source>
        <dbReference type="EMBL" id="PVX53749.1"/>
    </source>
</evidence>
<dbReference type="OrthoDB" id="9794241at2"/>
<accession>A0A2U0U824</accession>
<organism evidence="1 2">
    <name type="scientific">Hallella colorans</name>
    <dbReference type="NCBI Taxonomy" id="1703337"/>
    <lineage>
        <taxon>Bacteria</taxon>
        <taxon>Pseudomonadati</taxon>
        <taxon>Bacteroidota</taxon>
        <taxon>Bacteroidia</taxon>
        <taxon>Bacteroidales</taxon>
        <taxon>Prevotellaceae</taxon>
        <taxon>Hallella</taxon>
    </lineage>
</organism>
<evidence type="ECO:0000313" key="2">
    <source>
        <dbReference type="Proteomes" id="UP000245870"/>
    </source>
</evidence>
<dbReference type="Proteomes" id="UP000245870">
    <property type="component" value="Unassembled WGS sequence"/>
</dbReference>
<keyword evidence="2" id="KW-1185">Reference proteome</keyword>
<dbReference type="AlphaFoldDB" id="A0A2U0U824"/>
<comment type="caution">
    <text evidence="1">The sequence shown here is derived from an EMBL/GenBank/DDBJ whole genome shotgun (WGS) entry which is preliminary data.</text>
</comment>
<gene>
    <name evidence="1" type="ORF">C7379_10989</name>
</gene>
<dbReference type="RefSeq" id="WP_116616493.1">
    <property type="nucleotide sequence ID" value="NZ_QENY01000009.1"/>
</dbReference>
<dbReference type="PANTHER" id="PTHR36452:SF1">
    <property type="entry name" value="DUF2461 DOMAIN-CONTAINING PROTEIN"/>
    <property type="match status" value="1"/>
</dbReference>
<dbReference type="Pfam" id="PF09365">
    <property type="entry name" value="DUF2461"/>
    <property type="match status" value="1"/>
</dbReference>
<protein>
    <submittedName>
        <fullName evidence="1">Uncharacterized protein (TIGR02453 family)</fullName>
    </submittedName>
</protein>
<dbReference type="InterPro" id="IPR012808">
    <property type="entry name" value="CHP02453"/>
</dbReference>
<dbReference type="PANTHER" id="PTHR36452">
    <property type="entry name" value="CHROMOSOME 12, WHOLE GENOME SHOTGUN SEQUENCE"/>
    <property type="match status" value="1"/>
</dbReference>